<comment type="function">
    <text evidence="4">Responsible for synthesis of pseudouridine from uracil.</text>
</comment>
<organism evidence="6 7">
    <name type="scientific">Metalysinibacillus jejuensis</name>
    <dbReference type="NCBI Taxonomy" id="914327"/>
    <lineage>
        <taxon>Bacteria</taxon>
        <taxon>Bacillati</taxon>
        <taxon>Bacillota</taxon>
        <taxon>Bacilli</taxon>
        <taxon>Bacillales</taxon>
        <taxon>Caryophanaceae</taxon>
        <taxon>Metalysinibacillus</taxon>
    </lineage>
</organism>
<dbReference type="InterPro" id="IPR006225">
    <property type="entry name" value="PsdUridine_synth_RluC/D"/>
</dbReference>
<evidence type="ECO:0000256" key="1">
    <source>
        <dbReference type="ARBA" id="ARBA00000073"/>
    </source>
</evidence>
<dbReference type="PANTHER" id="PTHR21600:SF87">
    <property type="entry name" value="RNA PSEUDOURIDYLATE SYNTHASE DOMAIN-CONTAINING PROTEIN 1"/>
    <property type="match status" value="1"/>
</dbReference>
<dbReference type="CDD" id="cd02869">
    <property type="entry name" value="PseudoU_synth_RluA_like"/>
    <property type="match status" value="1"/>
</dbReference>
<dbReference type="Proteomes" id="UP000700212">
    <property type="component" value="Unassembled WGS sequence"/>
</dbReference>
<reference evidence="6" key="2">
    <citation type="submission" date="2021-09" db="EMBL/GenBank/DDBJ databases">
        <authorList>
            <person name="Gilroy R."/>
        </authorList>
    </citation>
    <scope>NUCLEOTIDE SEQUENCE</scope>
    <source>
        <strain evidence="6">CHK160-4876</strain>
    </source>
</reference>
<dbReference type="Pfam" id="PF00849">
    <property type="entry name" value="PseudoU_synth_2"/>
    <property type="match status" value="1"/>
</dbReference>
<keyword evidence="4" id="KW-0413">Isomerase</keyword>
<evidence type="ECO:0000256" key="2">
    <source>
        <dbReference type="ARBA" id="ARBA00010876"/>
    </source>
</evidence>
<dbReference type="NCBIfam" id="TIGR00005">
    <property type="entry name" value="rluA_subfam"/>
    <property type="match status" value="1"/>
</dbReference>
<proteinExistence type="inferred from homology"/>
<name>A0A921NCM9_9BACL</name>
<dbReference type="AlphaFoldDB" id="A0A921NCM9"/>
<evidence type="ECO:0000256" key="3">
    <source>
        <dbReference type="PIRSR" id="PIRSR606225-1"/>
    </source>
</evidence>
<evidence type="ECO:0000256" key="4">
    <source>
        <dbReference type="RuleBase" id="RU362028"/>
    </source>
</evidence>
<feature type="domain" description="Pseudouridine synthase RsuA/RluA-like" evidence="5">
    <location>
        <begin position="80"/>
        <end position="225"/>
    </location>
</feature>
<dbReference type="GO" id="GO:0009982">
    <property type="term" value="F:pseudouridine synthase activity"/>
    <property type="evidence" value="ECO:0007669"/>
    <property type="project" value="InterPro"/>
</dbReference>
<dbReference type="Gene3D" id="3.30.2350.10">
    <property type="entry name" value="Pseudouridine synthase"/>
    <property type="match status" value="1"/>
</dbReference>
<evidence type="ECO:0000313" key="7">
    <source>
        <dbReference type="Proteomes" id="UP000700212"/>
    </source>
</evidence>
<comment type="caution">
    <text evidence="6">The sequence shown here is derived from an EMBL/GenBank/DDBJ whole genome shotgun (WGS) entry which is preliminary data.</text>
</comment>
<dbReference type="EMBL" id="DYTV01000094">
    <property type="protein sequence ID" value="HJH11430.1"/>
    <property type="molecule type" value="Genomic_DNA"/>
</dbReference>
<dbReference type="EC" id="5.4.99.-" evidence="4"/>
<gene>
    <name evidence="6" type="ORF">K8V30_07075</name>
</gene>
<protein>
    <recommendedName>
        <fullName evidence="4">Pseudouridine synthase</fullName>
        <ecNumber evidence="4">5.4.99.-</ecNumber>
    </recommendedName>
</protein>
<dbReference type="GO" id="GO:0000455">
    <property type="term" value="P:enzyme-directed rRNA pseudouridine synthesis"/>
    <property type="evidence" value="ECO:0007669"/>
    <property type="project" value="TreeGrafter"/>
</dbReference>
<dbReference type="GO" id="GO:0003723">
    <property type="term" value="F:RNA binding"/>
    <property type="evidence" value="ECO:0007669"/>
    <property type="project" value="InterPro"/>
</dbReference>
<dbReference type="InterPro" id="IPR006145">
    <property type="entry name" value="PsdUridine_synth_RsuA/RluA"/>
</dbReference>
<evidence type="ECO:0000259" key="5">
    <source>
        <dbReference type="Pfam" id="PF00849"/>
    </source>
</evidence>
<dbReference type="SUPFAM" id="SSF55120">
    <property type="entry name" value="Pseudouridine synthase"/>
    <property type="match status" value="1"/>
</dbReference>
<accession>A0A921NCM9</accession>
<reference evidence="6" key="1">
    <citation type="journal article" date="2021" name="PeerJ">
        <title>Extensive microbial diversity within the chicken gut microbiome revealed by metagenomics and culture.</title>
        <authorList>
            <person name="Gilroy R."/>
            <person name="Ravi A."/>
            <person name="Getino M."/>
            <person name="Pursley I."/>
            <person name="Horton D.L."/>
            <person name="Alikhan N.F."/>
            <person name="Baker D."/>
            <person name="Gharbi K."/>
            <person name="Hall N."/>
            <person name="Watson M."/>
            <person name="Adriaenssens E.M."/>
            <person name="Foster-Nyarko E."/>
            <person name="Jarju S."/>
            <person name="Secka A."/>
            <person name="Antonio M."/>
            <person name="Oren A."/>
            <person name="Chaudhuri R.R."/>
            <person name="La Ragione R."/>
            <person name="Hildebrand F."/>
            <person name="Pallen M.J."/>
        </authorList>
    </citation>
    <scope>NUCLEOTIDE SEQUENCE</scope>
    <source>
        <strain evidence="6">CHK160-4876</strain>
    </source>
</reference>
<feature type="active site" evidence="3">
    <location>
        <position position="122"/>
    </location>
</feature>
<sequence length="269" mass="29862">MIYTLQTATTIENVLRNELHLGKKYVHQLRMAKAVSVDDQLVSWTVQLPARTILTIDIPKTKSNYLPASISVPIMYEDEHLLVVDKPKNMATHPNNSSETSTCMNAVMRHVTHYAEHVHRLDEGTGGLLLIAKNPIAKAALDYALANNEVTRSYTAVVEGRMVQQQGTIAKPIGKDRHHNTRRVVAKSGQIAVTHFKVIARTAKTTTVKLTLETGRTHQIRVHLAYLGHPIVGDTLYGAKLQGATYALEATELTFTHPITHKVITVTKK</sequence>
<dbReference type="InterPro" id="IPR020103">
    <property type="entry name" value="PsdUridine_synth_cat_dom_sf"/>
</dbReference>
<dbReference type="PANTHER" id="PTHR21600">
    <property type="entry name" value="MITOCHONDRIAL RNA PSEUDOURIDINE SYNTHASE"/>
    <property type="match status" value="1"/>
</dbReference>
<dbReference type="GO" id="GO:0140098">
    <property type="term" value="F:catalytic activity, acting on RNA"/>
    <property type="evidence" value="ECO:0007669"/>
    <property type="project" value="UniProtKB-ARBA"/>
</dbReference>
<comment type="similarity">
    <text evidence="2 4">Belongs to the pseudouridine synthase RluA family.</text>
</comment>
<comment type="catalytic activity">
    <reaction evidence="1 4">
        <text>a uridine in RNA = a pseudouridine in RNA</text>
        <dbReference type="Rhea" id="RHEA:48348"/>
        <dbReference type="Rhea" id="RHEA-COMP:12068"/>
        <dbReference type="Rhea" id="RHEA-COMP:12069"/>
        <dbReference type="ChEBI" id="CHEBI:65314"/>
        <dbReference type="ChEBI" id="CHEBI:65315"/>
    </reaction>
</comment>
<evidence type="ECO:0000313" key="6">
    <source>
        <dbReference type="EMBL" id="HJH11430.1"/>
    </source>
</evidence>
<dbReference type="InterPro" id="IPR050188">
    <property type="entry name" value="RluA_PseudoU_synthase"/>
</dbReference>